<keyword evidence="4" id="KW-1185">Reference proteome</keyword>
<name>A0A1I3I0F1_9RHOB</name>
<feature type="signal peptide" evidence="1">
    <location>
        <begin position="1"/>
        <end position="19"/>
    </location>
</feature>
<evidence type="ECO:0000256" key="1">
    <source>
        <dbReference type="SAM" id="SignalP"/>
    </source>
</evidence>
<keyword evidence="1" id="KW-0732">Signal</keyword>
<evidence type="ECO:0000259" key="2">
    <source>
        <dbReference type="Pfam" id="PF09917"/>
    </source>
</evidence>
<evidence type="ECO:0000313" key="4">
    <source>
        <dbReference type="Proteomes" id="UP000199377"/>
    </source>
</evidence>
<dbReference type="EMBL" id="FOQH01000006">
    <property type="protein sequence ID" value="SFI41313.1"/>
    <property type="molecule type" value="Genomic_DNA"/>
</dbReference>
<protein>
    <submittedName>
        <fullName evidence="3">Uncharacterized conserved protein, DUF2147 family</fullName>
    </submittedName>
</protein>
<dbReference type="RefSeq" id="WP_092860689.1">
    <property type="nucleotide sequence ID" value="NZ_FOQH01000006.1"/>
</dbReference>
<evidence type="ECO:0000313" key="3">
    <source>
        <dbReference type="EMBL" id="SFI41313.1"/>
    </source>
</evidence>
<dbReference type="Gene3D" id="2.40.128.520">
    <property type="match status" value="1"/>
</dbReference>
<dbReference type="Pfam" id="PF09917">
    <property type="entry name" value="DUF2147"/>
    <property type="match status" value="1"/>
</dbReference>
<reference evidence="3 4" key="1">
    <citation type="submission" date="2016-10" db="EMBL/GenBank/DDBJ databases">
        <authorList>
            <person name="de Groot N.N."/>
        </authorList>
    </citation>
    <scope>NUCLEOTIDE SEQUENCE [LARGE SCALE GENOMIC DNA]</scope>
    <source>
        <strain evidence="3 4">CGMCC 1.11030</strain>
    </source>
</reference>
<dbReference type="STRING" id="1114924.SAMN05216258_106269"/>
<feature type="chain" id="PRO_5011624206" evidence="1">
    <location>
        <begin position="20"/>
        <end position="131"/>
    </location>
</feature>
<feature type="domain" description="DUF2147" evidence="2">
    <location>
        <begin position="24"/>
        <end position="129"/>
    </location>
</feature>
<gene>
    <name evidence="3" type="ORF">SAMN05216258_106269</name>
</gene>
<sequence length="131" mass="13737">MRATILAGLAALAAPAALAGPADGTWRTEANADGAYLEVGIGPCADDPARTCGEILRAITPEGPRPDYPHIGRLIIADMVPQGEAAWEDGTIWAPDDDKTYDSTMALTPAGLTVEGCVLVFCRAQVWTRAE</sequence>
<dbReference type="PANTHER" id="PTHR36919:SF2">
    <property type="entry name" value="BLL6627 PROTEIN"/>
    <property type="match status" value="1"/>
</dbReference>
<proteinExistence type="predicted"/>
<dbReference type="AlphaFoldDB" id="A0A1I3I0F1"/>
<dbReference type="OrthoDB" id="9811671at2"/>
<dbReference type="PANTHER" id="PTHR36919">
    <property type="entry name" value="BLR1215 PROTEIN"/>
    <property type="match status" value="1"/>
</dbReference>
<dbReference type="InterPro" id="IPR019223">
    <property type="entry name" value="DUF2147"/>
</dbReference>
<accession>A0A1I3I0F1</accession>
<organism evidence="3 4">
    <name type="scientific">Albimonas pacifica</name>
    <dbReference type="NCBI Taxonomy" id="1114924"/>
    <lineage>
        <taxon>Bacteria</taxon>
        <taxon>Pseudomonadati</taxon>
        <taxon>Pseudomonadota</taxon>
        <taxon>Alphaproteobacteria</taxon>
        <taxon>Rhodobacterales</taxon>
        <taxon>Paracoccaceae</taxon>
        <taxon>Albimonas</taxon>
    </lineage>
</organism>
<dbReference type="Proteomes" id="UP000199377">
    <property type="component" value="Unassembled WGS sequence"/>
</dbReference>